<organism evidence="2 3">
    <name type="scientific">Saccharopolyspora gregorii</name>
    <dbReference type="NCBI Taxonomy" id="33914"/>
    <lineage>
        <taxon>Bacteria</taxon>
        <taxon>Bacillati</taxon>
        <taxon>Actinomycetota</taxon>
        <taxon>Actinomycetes</taxon>
        <taxon>Pseudonocardiales</taxon>
        <taxon>Pseudonocardiaceae</taxon>
        <taxon>Saccharopolyspora</taxon>
    </lineage>
</organism>
<gene>
    <name evidence="2" type="ORF">GCM10020366_66580</name>
</gene>
<keyword evidence="1" id="KW-0472">Membrane</keyword>
<keyword evidence="1" id="KW-1133">Transmembrane helix</keyword>
<evidence type="ECO:0000256" key="1">
    <source>
        <dbReference type="SAM" id="Phobius"/>
    </source>
</evidence>
<reference evidence="3" key="1">
    <citation type="journal article" date="2019" name="Int. J. Syst. Evol. Microbiol.">
        <title>The Global Catalogue of Microorganisms (GCM) 10K type strain sequencing project: providing services to taxonomists for standard genome sequencing and annotation.</title>
        <authorList>
            <consortium name="The Broad Institute Genomics Platform"/>
            <consortium name="The Broad Institute Genome Sequencing Center for Infectious Disease"/>
            <person name="Wu L."/>
            <person name="Ma J."/>
        </authorList>
    </citation>
    <scope>NUCLEOTIDE SEQUENCE [LARGE SCALE GENOMIC DNA]</scope>
    <source>
        <strain evidence="3">JCM 9687</strain>
    </source>
</reference>
<feature type="transmembrane region" description="Helical" evidence="1">
    <location>
        <begin position="90"/>
        <end position="111"/>
    </location>
</feature>
<keyword evidence="1" id="KW-0812">Transmembrane</keyword>
<accession>A0ABP6S1X6</accession>
<sequence length="146" mass="15235">MRAVDFALQSRAEPGSGRLMSANPLGMAGRLGERAQRVRITRVRGWPLCRACAWRRTTGLVLANAMFWGGLAAIAGALVVRVSAGAQSSALGALLLVGFFAALASVLPFAFGSLARVSGARTSEDGAEVVVDDPHPEFAAALRDAR</sequence>
<comment type="caution">
    <text evidence="2">The sequence shown here is derived from an EMBL/GenBank/DDBJ whole genome shotgun (WGS) entry which is preliminary data.</text>
</comment>
<dbReference type="Proteomes" id="UP001500483">
    <property type="component" value="Unassembled WGS sequence"/>
</dbReference>
<dbReference type="EMBL" id="BAAAYK010000038">
    <property type="protein sequence ID" value="GAA3365687.1"/>
    <property type="molecule type" value="Genomic_DNA"/>
</dbReference>
<name>A0ABP6S1X6_9PSEU</name>
<evidence type="ECO:0000313" key="2">
    <source>
        <dbReference type="EMBL" id="GAA3365687.1"/>
    </source>
</evidence>
<proteinExistence type="predicted"/>
<evidence type="ECO:0000313" key="3">
    <source>
        <dbReference type="Proteomes" id="UP001500483"/>
    </source>
</evidence>
<feature type="transmembrane region" description="Helical" evidence="1">
    <location>
        <begin position="60"/>
        <end position="84"/>
    </location>
</feature>
<protein>
    <submittedName>
        <fullName evidence="2">Uncharacterized protein</fullName>
    </submittedName>
</protein>
<keyword evidence="3" id="KW-1185">Reference proteome</keyword>